<dbReference type="Proteomes" id="UP000001876">
    <property type="component" value="Unassembled WGS sequence"/>
</dbReference>
<keyword evidence="4" id="KW-1185">Reference proteome</keyword>
<dbReference type="RefSeq" id="XP_003061739.1">
    <property type="nucleotide sequence ID" value="XM_003061693.1"/>
</dbReference>
<dbReference type="AlphaFoldDB" id="C1N133"/>
<evidence type="ECO:0000313" key="3">
    <source>
        <dbReference type="EMBL" id="EEH54369.1"/>
    </source>
</evidence>
<sequence>MVLVTMLIMPFKIAFFFWALYKAFTFKSWFKKFNEKAGGFASLSNADKAMFVVNVVFYAPYILKFLDKFSPRYVRFWHGLTQCMLIRRDSLNVTGTEKEHGLAYYFAASMACQLAGRVPFAIDSLNPLGVIGDNAVFDALVATVIVHFLSVKTLKSVFGAKGASTRKFLFTGWGMNKIRQLKRFAGSLTGAGAYDFTLLAMPVTLLPWVFKVAFFSCVNIAGRSSRELTNEWLKNLEVRRILSGASAGEKTAPKQSKAEKKAQKSAAKLAAARGKLASPYKSKSLKLKAKRVARDVFLTFVKPWRKQYVWNVVLLVATTLTQSSATLALLGPTVGAFVQTQTRMVIFTYVLYFYDSLGKPIAKFAMTDEDHVGLGKAAKEAKKSEKAEWAADQTPGKVKKA</sequence>
<dbReference type="EMBL" id="GG663744">
    <property type="protein sequence ID" value="EEH54369.1"/>
    <property type="molecule type" value="Genomic_DNA"/>
</dbReference>
<feature type="transmembrane region" description="Helical" evidence="2">
    <location>
        <begin position="49"/>
        <end position="66"/>
    </location>
</feature>
<evidence type="ECO:0000256" key="2">
    <source>
        <dbReference type="SAM" id="Phobius"/>
    </source>
</evidence>
<gene>
    <name evidence="3" type="ORF">MICPUCDRAFT_41669</name>
</gene>
<feature type="compositionally biased region" description="Basic and acidic residues" evidence="1">
    <location>
        <begin position="380"/>
        <end position="389"/>
    </location>
</feature>
<keyword evidence="2" id="KW-1133">Transmembrane helix</keyword>
<evidence type="ECO:0000313" key="4">
    <source>
        <dbReference type="Proteomes" id="UP000001876"/>
    </source>
</evidence>
<accession>C1N133</accession>
<keyword evidence="2" id="KW-0472">Membrane</keyword>
<feature type="region of interest" description="Disordered" evidence="1">
    <location>
        <begin position="380"/>
        <end position="401"/>
    </location>
</feature>
<dbReference type="GeneID" id="9687178"/>
<reference evidence="3 4" key="1">
    <citation type="journal article" date="2009" name="Science">
        <title>Green evolution and dynamic adaptations revealed by genomes of the marine picoeukaryotes Micromonas.</title>
        <authorList>
            <person name="Worden A.Z."/>
            <person name="Lee J.H."/>
            <person name="Mock T."/>
            <person name="Rouze P."/>
            <person name="Simmons M.P."/>
            <person name="Aerts A.L."/>
            <person name="Allen A.E."/>
            <person name="Cuvelier M.L."/>
            <person name="Derelle E."/>
            <person name="Everett M.V."/>
            <person name="Foulon E."/>
            <person name="Grimwood J."/>
            <person name="Gundlach H."/>
            <person name="Henrissat B."/>
            <person name="Napoli C."/>
            <person name="McDonald S.M."/>
            <person name="Parker M.S."/>
            <person name="Rombauts S."/>
            <person name="Salamov A."/>
            <person name="Von Dassow P."/>
            <person name="Badger J.H."/>
            <person name="Coutinho P.M."/>
            <person name="Demir E."/>
            <person name="Dubchak I."/>
            <person name="Gentemann C."/>
            <person name="Eikrem W."/>
            <person name="Gready J.E."/>
            <person name="John U."/>
            <person name="Lanier W."/>
            <person name="Lindquist E.A."/>
            <person name="Lucas S."/>
            <person name="Mayer K.F."/>
            <person name="Moreau H."/>
            <person name="Not F."/>
            <person name="Otillar R."/>
            <person name="Panaud O."/>
            <person name="Pangilinan J."/>
            <person name="Paulsen I."/>
            <person name="Piegu B."/>
            <person name="Poliakov A."/>
            <person name="Robbens S."/>
            <person name="Schmutz J."/>
            <person name="Toulza E."/>
            <person name="Wyss T."/>
            <person name="Zelensky A."/>
            <person name="Zhou K."/>
            <person name="Armbrust E.V."/>
            <person name="Bhattacharya D."/>
            <person name="Goodenough U.W."/>
            <person name="Van de Peer Y."/>
            <person name="Grigoriev I.V."/>
        </authorList>
    </citation>
    <scope>NUCLEOTIDE SEQUENCE [LARGE SCALE GENOMIC DNA]</scope>
    <source>
        <strain evidence="3 4">CCMP1545</strain>
    </source>
</reference>
<keyword evidence="2" id="KW-0812">Transmembrane</keyword>
<proteinExistence type="predicted"/>
<name>C1N133_MICPC</name>
<organism evidence="4">
    <name type="scientific">Micromonas pusilla (strain CCMP1545)</name>
    <name type="common">Picoplanktonic green alga</name>
    <dbReference type="NCBI Taxonomy" id="564608"/>
    <lineage>
        <taxon>Eukaryota</taxon>
        <taxon>Viridiplantae</taxon>
        <taxon>Chlorophyta</taxon>
        <taxon>Mamiellophyceae</taxon>
        <taxon>Mamiellales</taxon>
        <taxon>Mamiellaceae</taxon>
        <taxon>Micromonas</taxon>
    </lineage>
</organism>
<dbReference type="KEGG" id="mpp:MICPUCDRAFT_41669"/>
<evidence type="ECO:0000256" key="1">
    <source>
        <dbReference type="SAM" id="MobiDB-lite"/>
    </source>
</evidence>
<protein>
    <submittedName>
        <fullName evidence="3">Predicted protein</fullName>
    </submittedName>
</protein>